<gene>
    <name evidence="1" type="ORF">SMN809_LOCUS69629</name>
</gene>
<evidence type="ECO:0000313" key="1">
    <source>
        <dbReference type="EMBL" id="CAF5183328.1"/>
    </source>
</evidence>
<dbReference type="EMBL" id="CAJOBI010319897">
    <property type="protein sequence ID" value="CAF5183328.1"/>
    <property type="molecule type" value="Genomic_DNA"/>
</dbReference>
<name>A0A8S3HG85_9BILA</name>
<evidence type="ECO:0008006" key="3">
    <source>
        <dbReference type="Google" id="ProtNLM"/>
    </source>
</evidence>
<evidence type="ECO:0000313" key="2">
    <source>
        <dbReference type="Proteomes" id="UP000676336"/>
    </source>
</evidence>
<proteinExistence type="predicted"/>
<dbReference type="Proteomes" id="UP000676336">
    <property type="component" value="Unassembled WGS sequence"/>
</dbReference>
<comment type="caution">
    <text evidence="1">The sequence shown here is derived from an EMBL/GenBank/DDBJ whole genome shotgun (WGS) entry which is preliminary data.</text>
</comment>
<dbReference type="AlphaFoldDB" id="A0A8S3HG85"/>
<reference evidence="1" key="1">
    <citation type="submission" date="2021-02" db="EMBL/GenBank/DDBJ databases">
        <authorList>
            <person name="Nowell W R."/>
        </authorList>
    </citation>
    <scope>NUCLEOTIDE SEQUENCE</scope>
</reference>
<organism evidence="1 2">
    <name type="scientific">Rotaria magnacalcarata</name>
    <dbReference type="NCBI Taxonomy" id="392030"/>
    <lineage>
        <taxon>Eukaryota</taxon>
        <taxon>Metazoa</taxon>
        <taxon>Spiralia</taxon>
        <taxon>Gnathifera</taxon>
        <taxon>Rotifera</taxon>
        <taxon>Eurotatoria</taxon>
        <taxon>Bdelloidea</taxon>
        <taxon>Philodinida</taxon>
        <taxon>Philodinidae</taxon>
        <taxon>Rotaria</taxon>
    </lineage>
</organism>
<accession>A0A8S3HG85</accession>
<dbReference type="InterPro" id="IPR036866">
    <property type="entry name" value="RibonucZ/Hydroxyglut_hydro"/>
</dbReference>
<dbReference type="SUPFAM" id="SSF56281">
    <property type="entry name" value="Metallo-hydrolase/oxidoreductase"/>
    <property type="match status" value="1"/>
</dbReference>
<feature type="non-terminal residue" evidence="1">
    <location>
        <position position="1"/>
    </location>
</feature>
<protein>
    <recommendedName>
        <fullName evidence="3">Hydroxyacylglutathione hydrolase</fullName>
    </recommendedName>
</protein>
<sequence length="57" mass="6747">MFVRQQSVLKLLSVINSFYYRTMKIRHFNALEDNYMYLISDDKTKECAVVDPAEPDV</sequence>
<dbReference type="Gene3D" id="3.60.15.10">
    <property type="entry name" value="Ribonuclease Z/Hydroxyacylglutathione hydrolase-like"/>
    <property type="match status" value="1"/>
</dbReference>